<reference evidence="14 15" key="1">
    <citation type="submission" date="2019-04" db="EMBL/GenBank/DDBJ databases">
        <title>Isachenkonia alkalipeptolytica gen. nov. sp. nov. a new anaerobic, alkiliphilic organothrophic bacterium capable to reduce synthesized ferrihydrite isolated from a soda lake.</title>
        <authorList>
            <person name="Toshchakov S.V."/>
            <person name="Zavarzina D.G."/>
            <person name="Zhilina T.N."/>
            <person name="Kostrikina N.A."/>
            <person name="Kublanov I.V."/>
        </authorList>
    </citation>
    <scope>NUCLEOTIDE SEQUENCE [LARGE SCALE GENOMIC DNA]</scope>
    <source>
        <strain evidence="14 15">Z-1701</strain>
    </source>
</reference>
<dbReference type="SUPFAM" id="SSF143548">
    <property type="entry name" value="Serine metabolism enzymes domain"/>
    <property type="match status" value="1"/>
</dbReference>
<evidence type="ECO:0000256" key="2">
    <source>
        <dbReference type="ARBA" id="ARBA00004742"/>
    </source>
</evidence>
<dbReference type="InterPro" id="IPR004643">
    <property type="entry name" value="Fe-S_L-Ser_bsu"/>
</dbReference>
<evidence type="ECO:0000256" key="11">
    <source>
        <dbReference type="PIRNR" id="PIRNR036692"/>
    </source>
</evidence>
<protein>
    <recommendedName>
        <fullName evidence="11">L-serine deaminase</fullName>
    </recommendedName>
</protein>
<comment type="pathway">
    <text evidence="2 11">Carbohydrate biosynthesis; gluconeogenesis.</text>
</comment>
<evidence type="ECO:0000256" key="8">
    <source>
        <dbReference type="ARBA" id="ARBA00023014"/>
    </source>
</evidence>
<dbReference type="Pfam" id="PF01842">
    <property type="entry name" value="ACT"/>
    <property type="match status" value="1"/>
</dbReference>
<dbReference type="CDD" id="cd04903">
    <property type="entry name" value="ACT_LSD"/>
    <property type="match status" value="1"/>
</dbReference>
<comment type="cofactor">
    <cofactor evidence="1 12">
        <name>[4Fe-4S] cluster</name>
        <dbReference type="ChEBI" id="CHEBI:49883"/>
    </cofactor>
</comment>
<keyword evidence="9 11" id="KW-0456">Lyase</keyword>
<dbReference type="InterPro" id="IPR029009">
    <property type="entry name" value="ASB_dom_sf"/>
</dbReference>
<proteinExistence type="inferred from homology"/>
<evidence type="ECO:0000256" key="9">
    <source>
        <dbReference type="ARBA" id="ARBA00023239"/>
    </source>
</evidence>
<dbReference type="GO" id="GO:0006094">
    <property type="term" value="P:gluconeogenesis"/>
    <property type="evidence" value="ECO:0007669"/>
    <property type="project" value="UniProtKB-UniRule"/>
</dbReference>
<feature type="domain" description="ACT" evidence="13">
    <location>
        <begin position="149"/>
        <end position="222"/>
    </location>
</feature>
<dbReference type="PANTHER" id="PTHR30182:SF12">
    <property type="entry name" value="L-SERINE DEHYDRATASE, BETA CHAIN-RELATED"/>
    <property type="match status" value="1"/>
</dbReference>
<keyword evidence="8 11" id="KW-0411">Iron-sulfur</keyword>
<dbReference type="PIRSF" id="PIRSF036692">
    <property type="entry name" value="SDH_B"/>
    <property type="match status" value="1"/>
</dbReference>
<organism evidence="14 15">
    <name type="scientific">Isachenkonia alkalipeptolytica</name>
    <dbReference type="NCBI Taxonomy" id="2565777"/>
    <lineage>
        <taxon>Bacteria</taxon>
        <taxon>Bacillati</taxon>
        <taxon>Bacillota</taxon>
        <taxon>Clostridia</taxon>
        <taxon>Eubacteriales</taxon>
        <taxon>Clostridiaceae</taxon>
        <taxon>Isachenkonia</taxon>
    </lineage>
</organism>
<dbReference type="FunFam" id="3.30.70.260:FF:000008">
    <property type="entry name" value="D-3-phosphoglycerate dehydrogenase, chloroplastic"/>
    <property type="match status" value="1"/>
</dbReference>
<evidence type="ECO:0000256" key="5">
    <source>
        <dbReference type="ARBA" id="ARBA00022485"/>
    </source>
</evidence>
<evidence type="ECO:0000256" key="12">
    <source>
        <dbReference type="RuleBase" id="RU366059"/>
    </source>
</evidence>
<dbReference type="Pfam" id="PF03315">
    <property type="entry name" value="SDH_beta"/>
    <property type="match status" value="1"/>
</dbReference>
<dbReference type="PROSITE" id="PS51671">
    <property type="entry name" value="ACT"/>
    <property type="match status" value="1"/>
</dbReference>
<comment type="catalytic activity">
    <reaction evidence="10 11 12">
        <text>L-serine = pyruvate + NH4(+)</text>
        <dbReference type="Rhea" id="RHEA:19169"/>
        <dbReference type="ChEBI" id="CHEBI:15361"/>
        <dbReference type="ChEBI" id="CHEBI:28938"/>
        <dbReference type="ChEBI" id="CHEBI:33384"/>
        <dbReference type="EC" id="4.3.1.17"/>
    </reaction>
</comment>
<comment type="similarity">
    <text evidence="3 11 12">Belongs to the iron-sulfur dependent L-serine dehydratase family.</text>
</comment>
<evidence type="ECO:0000256" key="10">
    <source>
        <dbReference type="ARBA" id="ARBA00049406"/>
    </source>
</evidence>
<evidence type="ECO:0000259" key="13">
    <source>
        <dbReference type="PROSITE" id="PS51671"/>
    </source>
</evidence>
<keyword evidence="6 11" id="KW-0479">Metal-binding</keyword>
<dbReference type="Gene3D" id="3.30.1330.90">
    <property type="entry name" value="D-3-phosphoglycerate dehydrogenase, domain 3"/>
    <property type="match status" value="1"/>
</dbReference>
<dbReference type="PANTHER" id="PTHR30182">
    <property type="entry name" value="L-SERINE DEHYDRATASE"/>
    <property type="match status" value="1"/>
</dbReference>
<dbReference type="InterPro" id="IPR002912">
    <property type="entry name" value="ACT_dom"/>
</dbReference>
<name>A0AA44BF92_9CLOT</name>
<keyword evidence="7 11" id="KW-0408">Iron</keyword>
<keyword evidence="4 11" id="KW-0312">Gluconeogenesis</keyword>
<dbReference type="InterPro" id="IPR005131">
    <property type="entry name" value="Ser_deHydtase_bsu"/>
</dbReference>
<evidence type="ECO:0000313" key="14">
    <source>
        <dbReference type="EMBL" id="NBG88935.1"/>
    </source>
</evidence>
<dbReference type="Proteomes" id="UP000449710">
    <property type="component" value="Unassembled WGS sequence"/>
</dbReference>
<dbReference type="NCBIfam" id="TIGR00719">
    <property type="entry name" value="sda_beta"/>
    <property type="match status" value="1"/>
</dbReference>
<dbReference type="SUPFAM" id="SSF55021">
    <property type="entry name" value="ACT-like"/>
    <property type="match status" value="1"/>
</dbReference>
<gene>
    <name evidence="14" type="primary">sdaAB</name>
    <name evidence="14" type="ORF">ISALK_10535</name>
</gene>
<dbReference type="Gene3D" id="3.30.70.260">
    <property type="match status" value="1"/>
</dbReference>
<dbReference type="GO" id="GO:0051539">
    <property type="term" value="F:4 iron, 4 sulfur cluster binding"/>
    <property type="evidence" value="ECO:0007669"/>
    <property type="project" value="UniProtKB-UniRule"/>
</dbReference>
<evidence type="ECO:0000256" key="4">
    <source>
        <dbReference type="ARBA" id="ARBA00022432"/>
    </source>
</evidence>
<sequence>MSELSMFDVLGPNMIGPSSSHTAGACRIGKVGNKMCKGDISHVRFLLHGSFSQTYKGHGTDRALVGGILGFDPDDERIVESFAIAKALGIKFEFLKADLGDVHSNTVKIEIQKSSGEIVEVMGSSIGGGNIVITRINGLDLEFTGEYFTLVVPHMDRPGIVTKVTAALAKHEINIAFMKVYRHNRGKEAFMIIESDNVVDQLTMDEIRSLDGVVNTYSINLK</sequence>
<evidence type="ECO:0000313" key="15">
    <source>
        <dbReference type="Proteomes" id="UP000449710"/>
    </source>
</evidence>
<evidence type="ECO:0000256" key="6">
    <source>
        <dbReference type="ARBA" id="ARBA00022723"/>
    </source>
</evidence>
<dbReference type="EMBL" id="SUMG01000014">
    <property type="protein sequence ID" value="NBG88935.1"/>
    <property type="molecule type" value="Genomic_DNA"/>
</dbReference>
<dbReference type="RefSeq" id="WP_160722074.1">
    <property type="nucleotide sequence ID" value="NZ_SUMG01000014.1"/>
</dbReference>
<evidence type="ECO:0000256" key="1">
    <source>
        <dbReference type="ARBA" id="ARBA00001966"/>
    </source>
</evidence>
<evidence type="ECO:0000256" key="3">
    <source>
        <dbReference type="ARBA" id="ARBA00008636"/>
    </source>
</evidence>
<dbReference type="AlphaFoldDB" id="A0AA44BF92"/>
<accession>A0AA44BF92</accession>
<dbReference type="GO" id="GO:0046872">
    <property type="term" value="F:metal ion binding"/>
    <property type="evidence" value="ECO:0007669"/>
    <property type="project" value="UniProtKB-UniRule"/>
</dbReference>
<dbReference type="InterPro" id="IPR045865">
    <property type="entry name" value="ACT-like_dom_sf"/>
</dbReference>
<comment type="caution">
    <text evidence="14">The sequence shown here is derived from an EMBL/GenBank/DDBJ whole genome shotgun (WGS) entry which is preliminary data.</text>
</comment>
<dbReference type="InterPro" id="IPR051318">
    <property type="entry name" value="Fe-S_L-Ser"/>
</dbReference>
<keyword evidence="5 11" id="KW-0004">4Fe-4S</keyword>
<dbReference type="GO" id="GO:0003941">
    <property type="term" value="F:L-serine ammonia-lyase activity"/>
    <property type="evidence" value="ECO:0007669"/>
    <property type="project" value="UniProtKB-UniRule"/>
</dbReference>
<evidence type="ECO:0000256" key="7">
    <source>
        <dbReference type="ARBA" id="ARBA00023004"/>
    </source>
</evidence>
<keyword evidence="15" id="KW-1185">Reference proteome</keyword>